<dbReference type="HOGENOM" id="CLU_010531_3_1_7"/>
<dbReference type="OrthoDB" id="9761224at2"/>
<evidence type="ECO:0000259" key="8">
    <source>
        <dbReference type="Pfam" id="PF02554"/>
    </source>
</evidence>
<evidence type="ECO:0000256" key="3">
    <source>
        <dbReference type="ARBA" id="ARBA00022475"/>
    </source>
</evidence>
<evidence type="ECO:0000256" key="7">
    <source>
        <dbReference type="SAM" id="Phobius"/>
    </source>
</evidence>
<evidence type="ECO:0000313" key="9">
    <source>
        <dbReference type="EMBL" id="ACL08177.1"/>
    </source>
</evidence>
<dbReference type="KEGG" id="dvm:DvMF_1226"/>
<dbReference type="GO" id="GO:0005886">
    <property type="term" value="C:plasma membrane"/>
    <property type="evidence" value="ECO:0007669"/>
    <property type="project" value="UniProtKB-SubCell"/>
</dbReference>
<dbReference type="GO" id="GO:0009267">
    <property type="term" value="P:cellular response to starvation"/>
    <property type="evidence" value="ECO:0007669"/>
    <property type="project" value="InterPro"/>
</dbReference>
<keyword evidence="5 7" id="KW-1133">Transmembrane helix</keyword>
<feature type="transmembrane region" description="Helical" evidence="7">
    <location>
        <begin position="187"/>
        <end position="208"/>
    </location>
</feature>
<feature type="transmembrane region" description="Helical" evidence="7">
    <location>
        <begin position="266"/>
        <end position="288"/>
    </location>
</feature>
<dbReference type="InterPro" id="IPR051605">
    <property type="entry name" value="CstA"/>
</dbReference>
<gene>
    <name evidence="9" type="ordered locus">DvMF_1226</name>
</gene>
<feature type="transmembrane region" description="Helical" evidence="7">
    <location>
        <begin position="314"/>
        <end position="333"/>
    </location>
</feature>
<evidence type="ECO:0000256" key="1">
    <source>
        <dbReference type="ARBA" id="ARBA00004651"/>
    </source>
</evidence>
<dbReference type="AlphaFoldDB" id="B8DLB5"/>
<feature type="transmembrane region" description="Helical" evidence="7">
    <location>
        <begin position="6"/>
        <end position="26"/>
    </location>
</feature>
<feature type="transmembrane region" description="Helical" evidence="7">
    <location>
        <begin position="417"/>
        <end position="437"/>
    </location>
</feature>
<sequence>MPPGAYLAISLAALVCGYLLYGRLMVRLMRPDNARPTPACTMADGVDYVKMPARSVFLIQLLNIAGIGPVYGPILGALYGPWALVWIVLGSIFAGGVHDYFSGMLSVRRGGLSLPDVVGDHLGPSMRRFMQVFSLVVVVLVGVVFVTGPARLLSDMTSIPVMTWVVAIFAYYFLATILPIDVVIGRIYPIFAGSLLVMAVGLTAALLVEGHATAAPLAWTTPPADLPMWPLLFITIACGAVSGFHATQSPLMARCLPDERSGLPVFYGAMIAEGALALIWATLGMALYPDPAGLQAAIAAGGPGKVVNDVSMELMGPAGGILAILGVIVLPITSGDTAFRSARLTIADVLGIAQKERHRRLLIAVPLFALGATLSQINFELIWRYFGWANQVLATLVLWTVATFLARGGTFHWPASLPASFMTAVCATYICHAGIGLNLPLSVSSWVGAGAAMLALAQFLSSCRRKA</sequence>
<feature type="transmembrane region" description="Helical" evidence="7">
    <location>
        <begin position="132"/>
        <end position="153"/>
    </location>
</feature>
<dbReference type="eggNOG" id="COG1966">
    <property type="taxonomic scope" value="Bacteria"/>
</dbReference>
<feature type="transmembrane region" description="Helical" evidence="7">
    <location>
        <begin position="228"/>
        <end position="246"/>
    </location>
</feature>
<evidence type="ECO:0000256" key="6">
    <source>
        <dbReference type="ARBA" id="ARBA00023136"/>
    </source>
</evidence>
<comment type="similarity">
    <text evidence="2">Belongs to the peptide transporter carbon starvation (CstA) (TC 2.A.114) family.</text>
</comment>
<evidence type="ECO:0000256" key="5">
    <source>
        <dbReference type="ARBA" id="ARBA00022989"/>
    </source>
</evidence>
<evidence type="ECO:0000256" key="4">
    <source>
        <dbReference type="ARBA" id="ARBA00022692"/>
    </source>
</evidence>
<comment type="subcellular location">
    <subcellularLocation>
        <location evidence="1">Cell membrane</location>
        <topology evidence="1">Multi-pass membrane protein</topology>
    </subcellularLocation>
</comment>
<proteinExistence type="inferred from homology"/>
<dbReference type="InterPro" id="IPR003706">
    <property type="entry name" value="CstA_N"/>
</dbReference>
<dbReference type="EMBL" id="CP001197">
    <property type="protein sequence ID" value="ACL08177.1"/>
    <property type="molecule type" value="Genomic_DNA"/>
</dbReference>
<reference evidence="9" key="1">
    <citation type="submission" date="2008-10" db="EMBL/GenBank/DDBJ databases">
        <title>Complete sequence of Desulfovibrio vulgaris str. 'Miyazaki F'.</title>
        <authorList>
            <person name="Lucas S."/>
            <person name="Copeland A."/>
            <person name="Lapidus A."/>
            <person name="Glavina del Rio T."/>
            <person name="Dalin E."/>
            <person name="Tice H."/>
            <person name="Bruce D."/>
            <person name="Goodwin L."/>
            <person name="Pitluck S."/>
            <person name="Sims D."/>
            <person name="Brettin T."/>
            <person name="Detter J.C."/>
            <person name="Han C."/>
            <person name="Larimer F."/>
            <person name="Land M."/>
            <person name="Hauser L."/>
            <person name="Kyrpides N."/>
            <person name="Mikhailova N."/>
            <person name="Hazen T.C."/>
            <person name="Richardson P."/>
        </authorList>
    </citation>
    <scope>NUCLEOTIDE SEQUENCE</scope>
    <source>
        <strain evidence="9">Miyazaki F</strain>
    </source>
</reference>
<evidence type="ECO:0000256" key="2">
    <source>
        <dbReference type="ARBA" id="ARBA00007755"/>
    </source>
</evidence>
<dbReference type="Pfam" id="PF02554">
    <property type="entry name" value="CstA"/>
    <property type="match status" value="3"/>
</dbReference>
<feature type="domain" description="CstA N-terminal" evidence="8">
    <location>
        <begin position="7"/>
        <end position="146"/>
    </location>
</feature>
<keyword evidence="6 7" id="KW-0472">Membrane</keyword>
<feature type="domain" description="CstA N-terminal" evidence="8">
    <location>
        <begin position="300"/>
        <end position="426"/>
    </location>
</feature>
<feature type="transmembrane region" description="Helical" evidence="7">
    <location>
        <begin position="385"/>
        <end position="405"/>
    </location>
</feature>
<dbReference type="STRING" id="883.DvMF_1226"/>
<feature type="transmembrane region" description="Helical" evidence="7">
    <location>
        <begin position="361"/>
        <end position="379"/>
    </location>
</feature>
<keyword evidence="3" id="KW-1003">Cell membrane</keyword>
<feature type="domain" description="CstA N-terminal" evidence="8">
    <location>
        <begin position="156"/>
        <end position="279"/>
    </location>
</feature>
<feature type="transmembrane region" description="Helical" evidence="7">
    <location>
        <begin position="443"/>
        <end position="461"/>
    </location>
</feature>
<keyword evidence="4 7" id="KW-0812">Transmembrane</keyword>
<dbReference type="PANTHER" id="PTHR30252">
    <property type="entry name" value="INNER MEMBRANE PEPTIDE TRANSPORTER"/>
    <property type="match status" value="1"/>
</dbReference>
<feature type="transmembrane region" description="Helical" evidence="7">
    <location>
        <begin position="56"/>
        <end position="76"/>
    </location>
</feature>
<dbReference type="PANTHER" id="PTHR30252:SF4">
    <property type="entry name" value="CARBON STARVATION"/>
    <property type="match status" value="1"/>
</dbReference>
<organism evidence="9">
    <name type="scientific">Nitratidesulfovibrio vulgaris (strain DSM 19637 / Miyazaki F)</name>
    <name type="common">Desulfovibrio vulgaris</name>
    <dbReference type="NCBI Taxonomy" id="883"/>
    <lineage>
        <taxon>Bacteria</taxon>
        <taxon>Pseudomonadati</taxon>
        <taxon>Thermodesulfobacteriota</taxon>
        <taxon>Desulfovibrionia</taxon>
        <taxon>Desulfovibrionales</taxon>
        <taxon>Desulfovibrionaceae</taxon>
        <taxon>Nitratidesulfovibrio</taxon>
    </lineage>
</organism>
<feature type="transmembrane region" description="Helical" evidence="7">
    <location>
        <begin position="159"/>
        <end position="180"/>
    </location>
</feature>
<accession>B8DLB5</accession>
<name>B8DLB5_NITV9</name>
<protein>
    <submittedName>
        <fullName evidence="9">Carbon starvation protein CstA</fullName>
    </submittedName>
</protein>
<feature type="transmembrane region" description="Helical" evidence="7">
    <location>
        <begin position="82"/>
        <end position="101"/>
    </location>
</feature>